<name>A0A4P6HVQ3_9BACT</name>
<evidence type="ECO:0000259" key="2">
    <source>
        <dbReference type="Pfam" id="PF01370"/>
    </source>
</evidence>
<dbReference type="AlphaFoldDB" id="A0A4P6HVQ3"/>
<reference evidence="3 4" key="1">
    <citation type="submission" date="2018-02" db="EMBL/GenBank/DDBJ databases">
        <title>Genome sequence of Desulfovibrio carbinolicus DSM 3852.</title>
        <authorList>
            <person name="Wilbanks E."/>
            <person name="Skennerton C.T."/>
            <person name="Orphan V.J."/>
        </authorList>
    </citation>
    <scope>NUCLEOTIDE SEQUENCE [LARGE SCALE GENOMIC DNA]</scope>
    <source>
        <strain evidence="3 4">DSM 3852</strain>
        <plasmid evidence="4">pdcar1</plasmid>
    </source>
</reference>
<dbReference type="Pfam" id="PF01370">
    <property type="entry name" value="Epimerase"/>
    <property type="match status" value="1"/>
</dbReference>
<geneLocation type="plasmid" evidence="4">
    <name>pdcar1</name>
</geneLocation>
<keyword evidence="4" id="KW-1185">Reference proteome</keyword>
<evidence type="ECO:0000256" key="1">
    <source>
        <dbReference type="ARBA" id="ARBA00007637"/>
    </source>
</evidence>
<dbReference type="Gene3D" id="3.40.50.720">
    <property type="entry name" value="NAD(P)-binding Rossmann-like Domain"/>
    <property type="match status" value="1"/>
</dbReference>
<evidence type="ECO:0000313" key="4">
    <source>
        <dbReference type="Proteomes" id="UP000293296"/>
    </source>
</evidence>
<dbReference type="InterPro" id="IPR036291">
    <property type="entry name" value="NAD(P)-bd_dom_sf"/>
</dbReference>
<dbReference type="Proteomes" id="UP000293296">
    <property type="component" value="Plasmid pDCAR1"/>
</dbReference>
<dbReference type="KEGG" id="dcb:C3Y92_20260"/>
<evidence type="ECO:0000313" key="3">
    <source>
        <dbReference type="EMBL" id="QAZ69608.1"/>
    </source>
</evidence>
<protein>
    <submittedName>
        <fullName evidence="3">NAD-dependent dehydratase</fullName>
    </submittedName>
</protein>
<dbReference type="PRINTS" id="PR01713">
    <property type="entry name" value="NUCEPIMERASE"/>
</dbReference>
<dbReference type="EMBL" id="CP026539">
    <property type="protein sequence ID" value="QAZ69608.1"/>
    <property type="molecule type" value="Genomic_DNA"/>
</dbReference>
<comment type="similarity">
    <text evidence="1">Belongs to the NAD(P)-dependent epimerase/dehydratase family.</text>
</comment>
<keyword evidence="3" id="KW-0614">Plasmid</keyword>
<organism evidence="3 4">
    <name type="scientific">Solidesulfovibrio carbinolicus</name>
    <dbReference type="NCBI Taxonomy" id="296842"/>
    <lineage>
        <taxon>Bacteria</taxon>
        <taxon>Pseudomonadati</taxon>
        <taxon>Thermodesulfobacteriota</taxon>
        <taxon>Desulfovibrionia</taxon>
        <taxon>Desulfovibrionales</taxon>
        <taxon>Desulfovibrionaceae</taxon>
        <taxon>Solidesulfovibrio</taxon>
    </lineage>
</organism>
<dbReference type="RefSeq" id="WP_129356059.1">
    <property type="nucleotide sequence ID" value="NZ_CP026539.1"/>
</dbReference>
<dbReference type="PANTHER" id="PTHR43000">
    <property type="entry name" value="DTDP-D-GLUCOSE 4,6-DEHYDRATASE-RELATED"/>
    <property type="match status" value="1"/>
</dbReference>
<dbReference type="SUPFAM" id="SSF51735">
    <property type="entry name" value="NAD(P)-binding Rossmann-fold domains"/>
    <property type="match status" value="1"/>
</dbReference>
<gene>
    <name evidence="3" type="ORF">C3Y92_20260</name>
</gene>
<proteinExistence type="inferred from homology"/>
<dbReference type="InterPro" id="IPR001509">
    <property type="entry name" value="Epimerase_deHydtase"/>
</dbReference>
<sequence length="337" mass="37416">MQAIPPQQLFCEAFAGRRVLILGGLGFIGSSLALRLAACGARITLADAMIEEYGGNPRNIAPIRDDVVINYCDIRDRAAIEWLVRDQDYVFHSAAQVCHLKSLSDPFPDIDINIRGTAVVMEALRRFNPGCKLIKLGSRGQYGSVLKLPADEDERPDPKGIYEISLLAAEHIISSYSRNHGIRCVLSRLTNIYGPRAQMRHNRFGVANWFMRLALDGQTIPIFGDGRIKRDFLYIDDCVDALLALAVTPEAEGEVFNIGHDAPSDFLTLAQCIIEAAGTGDIAFTPFSPERKAQEPGDFYSNIAKITRVTGWRPTTPLAEGVAETLEFYRANQEHYW</sequence>
<accession>A0A4P6HVQ3</accession>
<dbReference type="OrthoDB" id="9802815at2"/>
<feature type="domain" description="NAD-dependent epimerase/dehydratase" evidence="2">
    <location>
        <begin position="19"/>
        <end position="259"/>
    </location>
</feature>